<keyword evidence="2" id="KW-1185">Reference proteome</keyword>
<reference evidence="1" key="1">
    <citation type="submission" date="2020-08" db="EMBL/GenBank/DDBJ databases">
        <title>Multicomponent nature underlies the extraordinary mechanical properties of spider dragline silk.</title>
        <authorList>
            <person name="Kono N."/>
            <person name="Nakamura H."/>
            <person name="Mori M."/>
            <person name="Yoshida Y."/>
            <person name="Ohtoshi R."/>
            <person name="Malay A.D."/>
            <person name="Moran D.A.P."/>
            <person name="Tomita M."/>
            <person name="Numata K."/>
            <person name="Arakawa K."/>
        </authorList>
    </citation>
    <scope>NUCLEOTIDE SEQUENCE</scope>
</reference>
<gene>
    <name evidence="1" type="ORF">TNIN_242621</name>
</gene>
<dbReference type="GO" id="GO:0044774">
    <property type="term" value="P:mitotic DNA integrity checkpoint signaling"/>
    <property type="evidence" value="ECO:0007669"/>
    <property type="project" value="TreeGrafter"/>
</dbReference>
<protein>
    <submittedName>
        <fullName evidence="1">Uncharacterized protein</fullName>
    </submittedName>
</protein>
<proteinExistence type="predicted"/>
<dbReference type="GO" id="GO:0003697">
    <property type="term" value="F:single-stranded DNA binding"/>
    <property type="evidence" value="ECO:0007669"/>
    <property type="project" value="TreeGrafter"/>
</dbReference>
<sequence>MGSDIPARADIIELNFSKTYQAVDQAHQNVHVLTSVKKRTLELTSLWHKRFRESCKNIEDNLQAGRLSFSTTDEIVERVREMVRVDRRTTIDAISSELGISHGSIHSILRDDLKMKDIVLVCTWFQKMLSPE</sequence>
<evidence type="ECO:0000313" key="1">
    <source>
        <dbReference type="EMBL" id="GFS63820.1"/>
    </source>
</evidence>
<evidence type="ECO:0000313" key="2">
    <source>
        <dbReference type="Proteomes" id="UP000886998"/>
    </source>
</evidence>
<dbReference type="GO" id="GO:0000014">
    <property type="term" value="F:single-stranded DNA endodeoxyribonuclease activity"/>
    <property type="evidence" value="ECO:0007669"/>
    <property type="project" value="TreeGrafter"/>
</dbReference>
<dbReference type="GO" id="GO:0006303">
    <property type="term" value="P:double-strand break repair via nonhomologous end joining"/>
    <property type="evidence" value="ECO:0007669"/>
    <property type="project" value="TreeGrafter"/>
</dbReference>
<dbReference type="GO" id="GO:0003690">
    <property type="term" value="F:double-stranded DNA binding"/>
    <property type="evidence" value="ECO:0007669"/>
    <property type="project" value="TreeGrafter"/>
</dbReference>
<dbReference type="GO" id="GO:0000793">
    <property type="term" value="C:condensed chromosome"/>
    <property type="evidence" value="ECO:0007669"/>
    <property type="project" value="TreeGrafter"/>
</dbReference>
<dbReference type="GO" id="GO:0046975">
    <property type="term" value="F:histone H3K36 methyltransferase activity"/>
    <property type="evidence" value="ECO:0007669"/>
    <property type="project" value="TreeGrafter"/>
</dbReference>
<dbReference type="Proteomes" id="UP000886998">
    <property type="component" value="Unassembled WGS sequence"/>
</dbReference>
<dbReference type="GO" id="GO:0000729">
    <property type="term" value="P:DNA double-strand break processing"/>
    <property type="evidence" value="ECO:0007669"/>
    <property type="project" value="TreeGrafter"/>
</dbReference>
<dbReference type="AlphaFoldDB" id="A0A8X6MLQ4"/>
<organism evidence="1 2">
    <name type="scientific">Trichonephila inaurata madagascariensis</name>
    <dbReference type="NCBI Taxonomy" id="2747483"/>
    <lineage>
        <taxon>Eukaryota</taxon>
        <taxon>Metazoa</taxon>
        <taxon>Ecdysozoa</taxon>
        <taxon>Arthropoda</taxon>
        <taxon>Chelicerata</taxon>
        <taxon>Arachnida</taxon>
        <taxon>Araneae</taxon>
        <taxon>Araneomorphae</taxon>
        <taxon>Entelegynae</taxon>
        <taxon>Araneoidea</taxon>
        <taxon>Nephilidae</taxon>
        <taxon>Trichonephila</taxon>
        <taxon>Trichonephila inaurata</taxon>
    </lineage>
</organism>
<dbReference type="EMBL" id="BMAV01027957">
    <property type="protein sequence ID" value="GFS63820.1"/>
    <property type="molecule type" value="Genomic_DNA"/>
</dbReference>
<dbReference type="InterPro" id="IPR052709">
    <property type="entry name" value="Transposase-MT_Hybrid"/>
</dbReference>
<dbReference type="GO" id="GO:0035861">
    <property type="term" value="C:site of double-strand break"/>
    <property type="evidence" value="ECO:0007669"/>
    <property type="project" value="TreeGrafter"/>
</dbReference>
<name>A0A8X6MLQ4_9ARAC</name>
<dbReference type="PANTHER" id="PTHR46060:SF2">
    <property type="entry name" value="HISTONE-LYSINE N-METHYLTRANSFERASE SETMAR"/>
    <property type="match status" value="1"/>
</dbReference>
<dbReference type="PANTHER" id="PTHR46060">
    <property type="entry name" value="MARINER MOS1 TRANSPOSASE-LIKE PROTEIN"/>
    <property type="match status" value="1"/>
</dbReference>
<dbReference type="GO" id="GO:0042800">
    <property type="term" value="F:histone H3K4 methyltransferase activity"/>
    <property type="evidence" value="ECO:0007669"/>
    <property type="project" value="TreeGrafter"/>
</dbReference>
<comment type="caution">
    <text evidence="1">The sequence shown here is derived from an EMBL/GenBank/DDBJ whole genome shotgun (WGS) entry which is preliminary data.</text>
</comment>
<dbReference type="GO" id="GO:0031297">
    <property type="term" value="P:replication fork processing"/>
    <property type="evidence" value="ECO:0007669"/>
    <property type="project" value="TreeGrafter"/>
</dbReference>
<dbReference type="OrthoDB" id="6470780at2759"/>
<dbReference type="GO" id="GO:0005634">
    <property type="term" value="C:nucleus"/>
    <property type="evidence" value="ECO:0007669"/>
    <property type="project" value="TreeGrafter"/>
</dbReference>
<accession>A0A8X6MLQ4</accession>
<dbReference type="GO" id="GO:0015074">
    <property type="term" value="P:DNA integration"/>
    <property type="evidence" value="ECO:0007669"/>
    <property type="project" value="TreeGrafter"/>
</dbReference>
<dbReference type="GO" id="GO:0044547">
    <property type="term" value="F:DNA topoisomerase binding"/>
    <property type="evidence" value="ECO:0007669"/>
    <property type="project" value="TreeGrafter"/>
</dbReference>